<organism evidence="10 11">
    <name type="scientific">Shouchella lonarensis</name>
    <dbReference type="NCBI Taxonomy" id="1464122"/>
    <lineage>
        <taxon>Bacteria</taxon>
        <taxon>Bacillati</taxon>
        <taxon>Bacillota</taxon>
        <taxon>Bacilli</taxon>
        <taxon>Bacillales</taxon>
        <taxon>Bacillaceae</taxon>
        <taxon>Shouchella</taxon>
    </lineage>
</organism>
<dbReference type="RefSeq" id="WP_090775894.1">
    <property type="nucleotide sequence ID" value="NZ_FMYM01000007.1"/>
</dbReference>
<dbReference type="PIRSF" id="PIRSF000025">
    <property type="entry name" value="Cytc_Bsub_c550"/>
    <property type="match status" value="1"/>
</dbReference>
<protein>
    <submittedName>
        <fullName evidence="10">Cytochrome c550</fullName>
    </submittedName>
</protein>
<evidence type="ECO:0000256" key="2">
    <source>
        <dbReference type="ARBA" id="ARBA00022617"/>
    </source>
</evidence>
<keyword evidence="3 7" id="KW-0479">Metal-binding</keyword>
<dbReference type="STRING" id="1464122.SAMN05421737_10770"/>
<dbReference type="Proteomes" id="UP000242662">
    <property type="component" value="Unassembled WGS sequence"/>
</dbReference>
<dbReference type="InterPro" id="IPR036909">
    <property type="entry name" value="Cyt_c-like_dom_sf"/>
</dbReference>
<dbReference type="GO" id="GO:0020037">
    <property type="term" value="F:heme binding"/>
    <property type="evidence" value="ECO:0007669"/>
    <property type="project" value="InterPro"/>
</dbReference>
<dbReference type="SUPFAM" id="SSF46626">
    <property type="entry name" value="Cytochrome c"/>
    <property type="match status" value="1"/>
</dbReference>
<name>A0A1G6KL51_9BACI</name>
<dbReference type="GO" id="GO:0009055">
    <property type="term" value="F:electron transfer activity"/>
    <property type="evidence" value="ECO:0007669"/>
    <property type="project" value="InterPro"/>
</dbReference>
<dbReference type="InterPro" id="IPR008168">
    <property type="entry name" value="Cyt_C_IC"/>
</dbReference>
<evidence type="ECO:0000256" key="4">
    <source>
        <dbReference type="ARBA" id="ARBA00022982"/>
    </source>
</evidence>
<dbReference type="AlphaFoldDB" id="A0A1G6KL51"/>
<feature type="binding site" description="covalent" evidence="6">
    <location>
        <position position="62"/>
    </location>
    <ligand>
        <name>heme c</name>
        <dbReference type="ChEBI" id="CHEBI:61717"/>
    </ligand>
</feature>
<feature type="binding site" description="axial binding residue" evidence="7">
    <location>
        <position position="102"/>
    </location>
    <ligand>
        <name>heme c</name>
        <dbReference type="ChEBI" id="CHEBI:61717"/>
    </ligand>
    <ligandPart>
        <name>Fe</name>
        <dbReference type="ChEBI" id="CHEBI:18248"/>
    </ligandPart>
</feature>
<reference evidence="11" key="1">
    <citation type="submission" date="2016-09" db="EMBL/GenBank/DDBJ databases">
        <authorList>
            <person name="Varghese N."/>
            <person name="Submissions S."/>
        </authorList>
    </citation>
    <scope>NUCLEOTIDE SEQUENCE [LARGE SCALE GENOMIC DNA]</scope>
    <source>
        <strain evidence="11">25nlg</strain>
    </source>
</reference>
<keyword evidence="2 6" id="KW-0349">Heme</keyword>
<evidence type="ECO:0000313" key="11">
    <source>
        <dbReference type="Proteomes" id="UP000242662"/>
    </source>
</evidence>
<evidence type="ECO:0000256" key="6">
    <source>
        <dbReference type="PIRSR" id="PIRSR000025-1"/>
    </source>
</evidence>
<keyword evidence="5 7" id="KW-0408">Iron</keyword>
<gene>
    <name evidence="10" type="ORF">SAMN05421737_10770</name>
</gene>
<dbReference type="PROSITE" id="PS51007">
    <property type="entry name" value="CYTC"/>
    <property type="match status" value="1"/>
</dbReference>
<dbReference type="EMBL" id="FMYM01000007">
    <property type="protein sequence ID" value="SDC31799.1"/>
    <property type="molecule type" value="Genomic_DNA"/>
</dbReference>
<evidence type="ECO:0000256" key="1">
    <source>
        <dbReference type="ARBA" id="ARBA00022448"/>
    </source>
</evidence>
<accession>A0A1G6KL51</accession>
<evidence type="ECO:0000256" key="7">
    <source>
        <dbReference type="PIRSR" id="PIRSR000025-2"/>
    </source>
</evidence>
<dbReference type="PANTHER" id="PTHR37823:SF4">
    <property type="entry name" value="MENAQUINOL-CYTOCHROME C REDUCTASE CYTOCHROME B_C SUBUNIT"/>
    <property type="match status" value="1"/>
</dbReference>
<keyword evidence="4" id="KW-0249">Electron transport</keyword>
<dbReference type="InterPro" id="IPR009056">
    <property type="entry name" value="Cyt_c-like_dom"/>
</dbReference>
<keyword evidence="8" id="KW-0472">Membrane</keyword>
<dbReference type="GO" id="GO:0005506">
    <property type="term" value="F:iron ion binding"/>
    <property type="evidence" value="ECO:0007669"/>
    <property type="project" value="InterPro"/>
</dbReference>
<proteinExistence type="predicted"/>
<dbReference type="InterPro" id="IPR051811">
    <property type="entry name" value="Cytochrome_c550/c551-like"/>
</dbReference>
<evidence type="ECO:0000256" key="3">
    <source>
        <dbReference type="ARBA" id="ARBA00022723"/>
    </source>
</evidence>
<evidence type="ECO:0000313" key="10">
    <source>
        <dbReference type="EMBL" id="SDC31799.1"/>
    </source>
</evidence>
<dbReference type="PANTHER" id="PTHR37823">
    <property type="entry name" value="CYTOCHROME C-553-LIKE"/>
    <property type="match status" value="1"/>
</dbReference>
<dbReference type="InterPro" id="IPR012218">
    <property type="entry name" value="Cyt_c_BACSU-c550-type"/>
</dbReference>
<keyword evidence="1" id="KW-0813">Transport</keyword>
<keyword evidence="11" id="KW-1185">Reference proteome</keyword>
<comment type="PTM">
    <text evidence="6">Binds 1 heme c group covalently per subunit.</text>
</comment>
<feature type="binding site" description="covalent" evidence="6">
    <location>
        <position position="65"/>
    </location>
    <ligand>
        <name>heme c</name>
        <dbReference type="ChEBI" id="CHEBI:61717"/>
    </ligand>
</feature>
<evidence type="ECO:0000256" key="5">
    <source>
        <dbReference type="ARBA" id="ARBA00023004"/>
    </source>
</evidence>
<dbReference type="PRINTS" id="PR00605">
    <property type="entry name" value="CYTCHROMECIC"/>
</dbReference>
<dbReference type="OrthoDB" id="7933886at2"/>
<dbReference type="Pfam" id="PF13442">
    <property type="entry name" value="Cytochrome_CBB3"/>
    <property type="match status" value="1"/>
</dbReference>
<dbReference type="GO" id="GO:0016020">
    <property type="term" value="C:membrane"/>
    <property type="evidence" value="ECO:0007669"/>
    <property type="project" value="InterPro"/>
</dbReference>
<keyword evidence="8" id="KW-0812">Transmembrane</keyword>
<evidence type="ECO:0000256" key="8">
    <source>
        <dbReference type="SAM" id="Phobius"/>
    </source>
</evidence>
<sequence>MKRRPLLPFALIALLGVILIVVLSTVGQQQRANMDKEGDDTGEPMVIEDPIAHGEQVVQKSCVSCHATDLAGTGNAPALNALEGKLSKEEIIEVVKNGRGGMPSFSGTFKDEEIDAIAEYLLSLSK</sequence>
<feature type="transmembrane region" description="Helical" evidence="8">
    <location>
        <begin position="6"/>
        <end position="26"/>
    </location>
</feature>
<feature type="binding site" description="axial binding residue" evidence="7">
    <location>
        <position position="66"/>
    </location>
    <ligand>
        <name>heme c</name>
        <dbReference type="ChEBI" id="CHEBI:61717"/>
    </ligand>
    <ligandPart>
        <name>Fe</name>
        <dbReference type="ChEBI" id="CHEBI:18248"/>
    </ligandPart>
</feature>
<feature type="domain" description="Cytochrome c" evidence="9">
    <location>
        <begin position="49"/>
        <end position="125"/>
    </location>
</feature>
<evidence type="ECO:0000259" key="9">
    <source>
        <dbReference type="PROSITE" id="PS51007"/>
    </source>
</evidence>
<keyword evidence="8" id="KW-1133">Transmembrane helix</keyword>
<dbReference type="Gene3D" id="1.10.760.10">
    <property type="entry name" value="Cytochrome c-like domain"/>
    <property type="match status" value="1"/>
</dbReference>